<dbReference type="AlphaFoldDB" id="U3KTS2"/>
<dbReference type="SFLD" id="SFLDS00019">
    <property type="entry name" value="Glutathione_Transferase_(cytos"/>
    <property type="match status" value="1"/>
</dbReference>
<evidence type="ECO:0000313" key="3">
    <source>
        <dbReference type="EMBL" id="AFI24616.1"/>
    </source>
</evidence>
<dbReference type="FunFam" id="1.20.1050.10:FF:000030">
    <property type="entry name" value="Glutathione S-transferase S1"/>
    <property type="match status" value="1"/>
</dbReference>
<name>U3KTS2_CYCSN</name>
<dbReference type="SUPFAM" id="SSF47616">
    <property type="entry name" value="GST C-terminal domain-like"/>
    <property type="match status" value="1"/>
</dbReference>
<dbReference type="InterPro" id="IPR004045">
    <property type="entry name" value="Glutathione_S-Trfase_N"/>
</dbReference>
<dbReference type="EMBL" id="JN806099">
    <property type="protein sequence ID" value="AFI24616.1"/>
    <property type="molecule type" value="mRNA"/>
</dbReference>
<dbReference type="Gene3D" id="3.40.30.10">
    <property type="entry name" value="Glutaredoxin"/>
    <property type="match status" value="1"/>
</dbReference>
<dbReference type="Gene3D" id="1.20.1050.10">
    <property type="match status" value="1"/>
</dbReference>
<evidence type="ECO:0000259" key="1">
    <source>
        <dbReference type="PROSITE" id="PS50404"/>
    </source>
</evidence>
<dbReference type="CDD" id="cd03192">
    <property type="entry name" value="GST_C_Sigma_like"/>
    <property type="match status" value="1"/>
</dbReference>
<dbReference type="PROSITE" id="PS50405">
    <property type="entry name" value="GST_CTER"/>
    <property type="match status" value="1"/>
</dbReference>
<dbReference type="SFLD" id="SFLDG01205">
    <property type="entry name" value="AMPS.1"/>
    <property type="match status" value="1"/>
</dbReference>
<dbReference type="GO" id="GO:0004364">
    <property type="term" value="F:glutathione transferase activity"/>
    <property type="evidence" value="ECO:0007669"/>
    <property type="project" value="TreeGrafter"/>
</dbReference>
<feature type="domain" description="GST N-terminal" evidence="1">
    <location>
        <begin position="2"/>
        <end position="83"/>
    </location>
</feature>
<feature type="domain" description="GST C-terminal" evidence="2">
    <location>
        <begin position="85"/>
        <end position="206"/>
    </location>
</feature>
<dbReference type="InterPro" id="IPR004046">
    <property type="entry name" value="GST_C"/>
</dbReference>
<organism evidence="3">
    <name type="scientific">Cyclina sinensis</name>
    <name type="common">Venus clam</name>
    <dbReference type="NCBI Taxonomy" id="120566"/>
    <lineage>
        <taxon>Eukaryota</taxon>
        <taxon>Metazoa</taxon>
        <taxon>Spiralia</taxon>
        <taxon>Lophotrochozoa</taxon>
        <taxon>Mollusca</taxon>
        <taxon>Bivalvia</taxon>
        <taxon>Autobranchia</taxon>
        <taxon>Heteroconchia</taxon>
        <taxon>Euheterodonta</taxon>
        <taxon>Imparidentia</taxon>
        <taxon>Neoheterodontei</taxon>
        <taxon>Venerida</taxon>
        <taxon>Veneroidea</taxon>
        <taxon>Veneridae</taxon>
        <taxon>Cyclina</taxon>
    </lineage>
</organism>
<sequence>MATYKVSYFPWTGNGEIIRLALVAAGKQFEDERLSWDEWVKIKQKTPAKQMPILTVTENAKSTMYGQSAACAKYIAKKYGLFGRTPEEELLIDEVFECVADLQREIAKFSYEEDETKKAELRQKVMEEALPRFNDYFKLRSSTYGKNGYIIGPKMTLADLHTYNLLDQTSGAIEGLLSSYPELTKHTGIMKSDPKIATWIKTRPAP</sequence>
<dbReference type="InterPro" id="IPR040079">
    <property type="entry name" value="Glutathione_S-Trfase"/>
</dbReference>
<keyword evidence="3" id="KW-0808">Transferase</keyword>
<dbReference type="CDD" id="cd03039">
    <property type="entry name" value="GST_N_Sigma_like"/>
    <property type="match status" value="1"/>
</dbReference>
<dbReference type="PANTHER" id="PTHR11571:SF150">
    <property type="entry name" value="GLUTATHIONE S-TRANSFERASE"/>
    <property type="match status" value="1"/>
</dbReference>
<protein>
    <submittedName>
        <fullName evidence="3">Glutathione S-transferase</fullName>
    </submittedName>
</protein>
<proteinExistence type="evidence at transcript level"/>
<evidence type="ECO:0000259" key="2">
    <source>
        <dbReference type="PROSITE" id="PS50405"/>
    </source>
</evidence>
<dbReference type="InterPro" id="IPR036249">
    <property type="entry name" value="Thioredoxin-like_sf"/>
</dbReference>
<dbReference type="InterPro" id="IPR050213">
    <property type="entry name" value="GST_superfamily"/>
</dbReference>
<dbReference type="SFLD" id="SFLDG00363">
    <property type="entry name" value="AMPS_(cytGST):_Alpha-__Mu-__Pi"/>
    <property type="match status" value="1"/>
</dbReference>
<dbReference type="Pfam" id="PF14497">
    <property type="entry name" value="GST_C_3"/>
    <property type="match status" value="1"/>
</dbReference>
<dbReference type="SUPFAM" id="SSF52833">
    <property type="entry name" value="Thioredoxin-like"/>
    <property type="match status" value="1"/>
</dbReference>
<reference evidence="3" key="1">
    <citation type="submission" date="2011-10" db="EMBL/GenBank/DDBJ databases">
        <title>Cloning and expression ofglutathione S-transferase of Cyclina sinensis.</title>
        <authorList>
            <person name="Pan B."/>
            <person name="Luo K."/>
        </authorList>
    </citation>
    <scope>NUCLEOTIDE SEQUENCE</scope>
    <source>
        <tissue evidence="3">Whole body</tissue>
    </source>
</reference>
<dbReference type="InterPro" id="IPR010987">
    <property type="entry name" value="Glutathione-S-Trfase_C-like"/>
</dbReference>
<dbReference type="GO" id="GO:0006749">
    <property type="term" value="P:glutathione metabolic process"/>
    <property type="evidence" value="ECO:0007669"/>
    <property type="project" value="TreeGrafter"/>
</dbReference>
<dbReference type="InterPro" id="IPR036282">
    <property type="entry name" value="Glutathione-S-Trfase_C_sf"/>
</dbReference>
<dbReference type="PROSITE" id="PS50404">
    <property type="entry name" value="GST_NTER"/>
    <property type="match status" value="1"/>
</dbReference>
<dbReference type="PANTHER" id="PTHR11571">
    <property type="entry name" value="GLUTATHIONE S-TRANSFERASE"/>
    <property type="match status" value="1"/>
</dbReference>
<accession>U3KTS2</accession>